<dbReference type="PROSITE" id="PS50222">
    <property type="entry name" value="EF_HAND_2"/>
    <property type="match status" value="1"/>
</dbReference>
<dbReference type="Pfam" id="PF13306">
    <property type="entry name" value="LRR_5"/>
    <property type="match status" value="4"/>
</dbReference>
<dbReference type="SMART" id="SM00220">
    <property type="entry name" value="S_TKc"/>
    <property type="match status" value="1"/>
</dbReference>
<dbReference type="InterPro" id="IPR011992">
    <property type="entry name" value="EF-hand-dom_pair"/>
</dbReference>
<dbReference type="PANTHER" id="PTHR45661">
    <property type="entry name" value="SURFACE ANTIGEN"/>
    <property type="match status" value="1"/>
</dbReference>
<feature type="domain" description="EF-hand" evidence="4">
    <location>
        <begin position="998"/>
        <end position="1033"/>
    </location>
</feature>
<dbReference type="Proteomes" id="UP001295423">
    <property type="component" value="Unassembled WGS sequence"/>
</dbReference>
<dbReference type="InterPro" id="IPR002048">
    <property type="entry name" value="EF_hand_dom"/>
</dbReference>
<name>A0AAD2JKB0_9STRA</name>
<protein>
    <submittedName>
        <fullName evidence="5">Uncharacterized protein</fullName>
    </submittedName>
</protein>
<dbReference type="Pfam" id="PF00069">
    <property type="entry name" value="Pkinase"/>
    <property type="match status" value="2"/>
</dbReference>
<gene>
    <name evidence="5" type="ORF">CYCCA115_LOCUS16297</name>
</gene>
<comment type="caution">
    <text evidence="5">The sequence shown here is derived from an EMBL/GenBank/DDBJ whole genome shotgun (WGS) entry which is preliminary data.</text>
</comment>
<dbReference type="Gene3D" id="3.80.10.10">
    <property type="entry name" value="Ribonuclease Inhibitor"/>
    <property type="match status" value="6"/>
</dbReference>
<organism evidence="5 6">
    <name type="scientific">Cylindrotheca closterium</name>
    <dbReference type="NCBI Taxonomy" id="2856"/>
    <lineage>
        <taxon>Eukaryota</taxon>
        <taxon>Sar</taxon>
        <taxon>Stramenopiles</taxon>
        <taxon>Ochrophyta</taxon>
        <taxon>Bacillariophyta</taxon>
        <taxon>Bacillariophyceae</taxon>
        <taxon>Bacillariophycidae</taxon>
        <taxon>Bacillariales</taxon>
        <taxon>Bacillariaceae</taxon>
        <taxon>Cylindrotheca</taxon>
    </lineage>
</organism>
<sequence>MDEKEEMPPKSNNDDEEEEIVEHVEFVYDSEDKEITEEIKRTMTKLIVRGPNVKTIKEGVFKECAKLKEIDFTEATALETIGYGAFFKCPSLLAFKCPSNVKTIGQRAFLFCENLKEIDFTEATALETIGGWAFRKCPSLLAFKCPSNVKTIGDYAFCECENLKEIDFTEAIALETIGEFAFYKCPSLLAFKCPSNVKTIGRQAFAYCSKLKEIDFTKATALETIAAYAFGSCPSLLAFKCPSNVKTIGQKAFAKCENLEEIDFTKATGLETIGDSAFYECPSLLAFKCPSNVKTIGQGVFEECAKLKEIDFTEATALETIAAYAFGSCPSLLAFKCPSNVKTIGQYAFRQCAKLKEIDFTEATALETIGERAFCECPFLLAFKCPSNVKTIGVQAFAYCDNLEEIDFTKATALETIGDSAFRKCPSLLAFKCPSNVKTIGVQAFAYCDNLKEIDFTEATALETIEDGAFYKCPSLLAFKCPSNAKTIGESAFFKCERLKEIDFTEATALKTIAAYAFKICPSLLAFKCPSNVKTIGKNAFEECTKLKEIDFTEATALETIGEQAFYVCPGLLAFKCPSNVKTIGEEAFAVCENLKEIDFTKATALESIGYRAFYNCSSLLAFKCPSNVKTIGDKAFQLGKSLKEVDFTEATALETIGESSFGSCRSLLAFKCPSNVKTIEKEAFDLCKSLKEIDFTKATALETIGEQAFCFCASLLAFKCPSNVKTIGKEAFRECAKLKEIDFIEATALETIGEGPFYKCTSLETVYFAPNVTVVPKNILEECPNLQFLKIPSGNPAIHIRLYISLNEDQKNILLILNDIVNVYACNPIKNSELLEKLGDEKSILHQVRAMYIGSIVDGTRRFLSIPERNGWLQFLANNMGDGTDDPDMSKLLDYLETVDIKRVRELAETKDQSDRAAKSVASKHIQKVFEKRLFFLGRYDIARGPPIHQSATCVVVKATDAKMREYFEKKYEPYEGREVGKKLFQEILGKMELIPHDKENIKGLFQRADVKKDEKISKEEFVDFCLAEIGGTVVLKFMRNKDQFRREVNCRINNKLDSKYVVGSIRSHDKESDANLVESLKDSILQEDGNGTSSFLKKEGAKAEDYCNVLVMPYGERNLDTIFRSERLDILTIQTLMKEIGKAVAHLHKQGLIHGDLKMLNVIRINGHMVLIDMDASAKIGEDFAGEKYSSGVIPPEMIYQLANYKEKEKYVSYFQDQNKEEQQKRAPKFTTRSPKIGYAVKSFLGHDETTTFEDPETGNTVPKTKRMVTSKGNLPMFEVVGADSSFDVWSFGVLLYTLCSKHTLFQVNTDDDIFDGNSMRELYHWGQDDLEVESILENSIQDDAAKNLLKKILKRHPKDRPSMNEILLDPFFSGKTTDDVKEVVKEEFGKMKSLVLENRQIMQHGFSKIHESLNRLKSYQETANALLKGIVQGKKAQPKFLVILPAAEQDNHQEKQFSRFLSTLSKIKNASSLTTKARLCFICPISLQPVVGTDGKAIGYDIKLAKDWIKKYGPAILIGLKIVQVGLAVGRGFGLPLPSLSGAEEGLLETSDLFAEIQGLLVDGMGGDAEEDGLADMMLEKFADRVDSAASAEGPVTMKKNHLASIQKSYDGIGLLIDDEEFKRCGLVQAVSSDGKEYEYVHPNVKPLFEKFGSKCLEMSMEERETENAMLAAEAREDGDKDTKKGSPENGDDEMRKHETAVPVPVPVPVLVAPSDSIPQSELQGIPQGSINYVVHKGWLRIQSRWPPYLWKQRYVVVYNNCSITQYPNAGSTFLDAKWIDMNDGTMELRSGGKVVAKAKLSKRCTSSTIAEWCQGNNMILNSDEQSTPNLKNRKAAAASSRADHTGNVIQSSNNSD</sequence>
<dbReference type="InterPro" id="IPR053139">
    <property type="entry name" value="Surface_bspA-like"/>
</dbReference>
<dbReference type="GO" id="GO:0005524">
    <property type="term" value="F:ATP binding"/>
    <property type="evidence" value="ECO:0007669"/>
    <property type="project" value="InterPro"/>
</dbReference>
<evidence type="ECO:0000259" key="3">
    <source>
        <dbReference type="PROSITE" id="PS50011"/>
    </source>
</evidence>
<feature type="region of interest" description="Disordered" evidence="2">
    <location>
        <begin position="1676"/>
        <end position="1703"/>
    </location>
</feature>
<dbReference type="InterPro" id="IPR011009">
    <property type="entry name" value="Kinase-like_dom_sf"/>
</dbReference>
<dbReference type="SUPFAM" id="SSF52058">
    <property type="entry name" value="L domain-like"/>
    <property type="match status" value="3"/>
</dbReference>
<dbReference type="PANTHER" id="PTHR45661:SF3">
    <property type="entry name" value="IG-LIKE DOMAIN-CONTAINING PROTEIN"/>
    <property type="match status" value="1"/>
</dbReference>
<feature type="domain" description="Protein kinase" evidence="3">
    <location>
        <begin position="1012"/>
        <end position="1375"/>
    </location>
</feature>
<evidence type="ECO:0000313" key="6">
    <source>
        <dbReference type="Proteomes" id="UP001295423"/>
    </source>
</evidence>
<dbReference type="InterPro" id="IPR000719">
    <property type="entry name" value="Prot_kinase_dom"/>
</dbReference>
<dbReference type="SUPFAM" id="SSF47473">
    <property type="entry name" value="EF-hand"/>
    <property type="match status" value="1"/>
</dbReference>
<dbReference type="InterPro" id="IPR032675">
    <property type="entry name" value="LRR_dom_sf"/>
</dbReference>
<feature type="region of interest" description="Disordered" evidence="2">
    <location>
        <begin position="1836"/>
        <end position="1860"/>
    </location>
</feature>
<dbReference type="GO" id="GO:0005509">
    <property type="term" value="F:calcium ion binding"/>
    <property type="evidence" value="ECO:0007669"/>
    <property type="project" value="InterPro"/>
</dbReference>
<evidence type="ECO:0000256" key="2">
    <source>
        <dbReference type="SAM" id="MobiDB-lite"/>
    </source>
</evidence>
<feature type="compositionally biased region" description="Basic and acidic residues" evidence="2">
    <location>
        <begin position="1677"/>
        <end position="1703"/>
    </location>
</feature>
<evidence type="ECO:0000259" key="4">
    <source>
        <dbReference type="PROSITE" id="PS50222"/>
    </source>
</evidence>
<feature type="compositionally biased region" description="Polar residues" evidence="2">
    <location>
        <begin position="1851"/>
        <end position="1860"/>
    </location>
</feature>
<dbReference type="GO" id="GO:0004672">
    <property type="term" value="F:protein kinase activity"/>
    <property type="evidence" value="ECO:0007669"/>
    <property type="project" value="InterPro"/>
</dbReference>
<comment type="similarity">
    <text evidence="1">Belongs to the protein kinase superfamily. Ser/Thr protein kinase family. CDPK subfamily.</text>
</comment>
<keyword evidence="6" id="KW-1185">Reference proteome</keyword>
<proteinExistence type="inferred from homology"/>
<reference evidence="5" key="1">
    <citation type="submission" date="2023-08" db="EMBL/GenBank/DDBJ databases">
        <authorList>
            <person name="Audoor S."/>
            <person name="Bilcke G."/>
        </authorList>
    </citation>
    <scope>NUCLEOTIDE SEQUENCE</scope>
</reference>
<accession>A0AAD2JKB0</accession>
<evidence type="ECO:0000256" key="1">
    <source>
        <dbReference type="ARBA" id="ARBA00024334"/>
    </source>
</evidence>
<dbReference type="PROSITE" id="PS50011">
    <property type="entry name" value="PROTEIN_KINASE_DOM"/>
    <property type="match status" value="1"/>
</dbReference>
<dbReference type="EMBL" id="CAKOGP040001915">
    <property type="protein sequence ID" value="CAJ1956569.1"/>
    <property type="molecule type" value="Genomic_DNA"/>
</dbReference>
<evidence type="ECO:0000313" key="5">
    <source>
        <dbReference type="EMBL" id="CAJ1956569.1"/>
    </source>
</evidence>
<dbReference type="InterPro" id="IPR026906">
    <property type="entry name" value="LRR_5"/>
</dbReference>
<dbReference type="Gene3D" id="1.10.510.10">
    <property type="entry name" value="Transferase(Phosphotransferase) domain 1"/>
    <property type="match status" value="1"/>
</dbReference>
<dbReference type="SUPFAM" id="SSF56112">
    <property type="entry name" value="Protein kinase-like (PK-like)"/>
    <property type="match status" value="1"/>
</dbReference>